<dbReference type="AlphaFoldDB" id="A0A087USE2"/>
<name>A0A087USE2_STEMI</name>
<feature type="compositionally biased region" description="Polar residues" evidence="1">
    <location>
        <begin position="227"/>
        <end position="236"/>
    </location>
</feature>
<evidence type="ECO:0000313" key="3">
    <source>
        <dbReference type="Proteomes" id="UP000054359"/>
    </source>
</evidence>
<keyword evidence="3" id="KW-1185">Reference proteome</keyword>
<protein>
    <submittedName>
        <fullName evidence="2">Uncharacterized protein</fullName>
    </submittedName>
</protein>
<feature type="non-terminal residue" evidence="2">
    <location>
        <position position="407"/>
    </location>
</feature>
<proteinExistence type="predicted"/>
<dbReference type="OrthoDB" id="6431940at2759"/>
<accession>A0A087USE2</accession>
<reference evidence="2 3" key="1">
    <citation type="submission" date="2013-11" db="EMBL/GenBank/DDBJ databases">
        <title>Genome sequencing of Stegodyphus mimosarum.</title>
        <authorList>
            <person name="Bechsgaard J."/>
        </authorList>
    </citation>
    <scope>NUCLEOTIDE SEQUENCE [LARGE SCALE GENOMIC DNA]</scope>
</reference>
<evidence type="ECO:0000256" key="1">
    <source>
        <dbReference type="SAM" id="MobiDB-lite"/>
    </source>
</evidence>
<feature type="region of interest" description="Disordered" evidence="1">
    <location>
        <begin position="219"/>
        <end position="250"/>
    </location>
</feature>
<dbReference type="EMBL" id="KK121348">
    <property type="protein sequence ID" value="KFM80281.1"/>
    <property type="molecule type" value="Genomic_DNA"/>
</dbReference>
<evidence type="ECO:0000313" key="2">
    <source>
        <dbReference type="EMBL" id="KFM80281.1"/>
    </source>
</evidence>
<dbReference type="OMA" id="WNTCRIC"/>
<gene>
    <name evidence="2" type="ORF">X975_23006</name>
</gene>
<organism evidence="2 3">
    <name type="scientific">Stegodyphus mimosarum</name>
    <name type="common">African social velvet spider</name>
    <dbReference type="NCBI Taxonomy" id="407821"/>
    <lineage>
        <taxon>Eukaryota</taxon>
        <taxon>Metazoa</taxon>
        <taxon>Ecdysozoa</taxon>
        <taxon>Arthropoda</taxon>
        <taxon>Chelicerata</taxon>
        <taxon>Arachnida</taxon>
        <taxon>Araneae</taxon>
        <taxon>Araneomorphae</taxon>
        <taxon>Entelegynae</taxon>
        <taxon>Eresoidea</taxon>
        <taxon>Eresidae</taxon>
        <taxon>Stegodyphus</taxon>
    </lineage>
</organism>
<sequence>MTDKLVALNSEVLSTLPFVMDELISKATAEILFPGIKDLTSDLRNEELSGSFSESEEDRLEPSSLTLLRESIIRSIQNRQSLVTVSDKRHRRGNINTDLFTARPKVEVQILKNSGNSKVPNEQDSFQQPSLPVIPNNLVAENCLEDSECTAAESENIPTATDESKLEDNRNTCKSQDDILNGLKLACRNSSQGIYENCSTYNIIAEQLNLTNEKHSKLKSTTRRLDASSNLNSEENATPLENRHSVNSNIDSTRERINDDYMTYSQDSQFSLSDSFFSDLANGDLSSLSGGSLSDFSDSERSNSGHMLTTKEDNSKVLAHDVDQIREEETGLPYSSKKVSKRVRKRNKKCKENKPITYRCNKCDVSYIVANKKMAENARCLHCDFWTSVEPVFVKQKKQAWNTCRIC</sequence>
<dbReference type="Proteomes" id="UP000054359">
    <property type="component" value="Unassembled WGS sequence"/>
</dbReference>